<dbReference type="InterPro" id="IPR001969">
    <property type="entry name" value="Aspartic_peptidase_AS"/>
</dbReference>
<dbReference type="InterPro" id="IPR034164">
    <property type="entry name" value="Pepsin-like_dom"/>
</dbReference>
<name>A0ABP0LTH6_9DINO</name>
<dbReference type="InterPro" id="IPR001461">
    <property type="entry name" value="Aspartic_peptidase_A1"/>
</dbReference>
<dbReference type="EMBL" id="CAXAMN010013669">
    <property type="protein sequence ID" value="CAK9041435.1"/>
    <property type="molecule type" value="Genomic_DNA"/>
</dbReference>
<evidence type="ECO:0000313" key="2">
    <source>
        <dbReference type="Proteomes" id="UP001642484"/>
    </source>
</evidence>
<sequence length="501" mass="54002">MLLLLIAIAASPLRGAGSTCTALRNRNIFSTVEVKVGTPPQVFDLVADTGSSSLIVQSCVCQEMGSCPYTFGRCFRGHDKSSTFSIPRSSRQDAKAGPEIWILTYGSGDIEAVVASDEVSVGNYTAHMNSSLLLMVSQALNFDDAGFQGILGLGVPNLTARIRRGSGGAGTSHRQPEVLTTFLDEAQVKRFSLCFNSGADGVLGLDYPAPEKLLPILSTDHWALRVQGTSVAGQTVSATKDGQLAIPDSGTTLITGPQTEIASLMETICDKWPRCKQAQDDLAAAMVQSDVSVSGNEARSSIRRLLVAKSQWHKGLPPALLEAAEFTHPSPSGVMALQMLLEDCGSWKKGVDLDAEMPAIEFRLQGADGAQQDIQLLPSSYIAEVSSEALVWSQKYLLGILPYWWPETEEESSCAILLGTANYTGMDQVWILGTPLFYNRRVHFDLSTLQIGFSDEPCGSCDSGNYETVGNPSLVQGATPMRQLRHPGRVPWPRAFESLNH</sequence>
<dbReference type="PANTHER" id="PTHR47966">
    <property type="entry name" value="BETA-SITE APP-CLEAVING ENZYME, ISOFORM A-RELATED"/>
    <property type="match status" value="1"/>
</dbReference>
<dbReference type="InterPro" id="IPR021109">
    <property type="entry name" value="Peptidase_aspartic_dom_sf"/>
</dbReference>
<dbReference type="PANTHER" id="PTHR47966:SF74">
    <property type="entry name" value="AGR407CP"/>
    <property type="match status" value="1"/>
</dbReference>
<dbReference type="CDD" id="cd05471">
    <property type="entry name" value="pepsin_like"/>
    <property type="match status" value="1"/>
</dbReference>
<dbReference type="PROSITE" id="PS00141">
    <property type="entry name" value="ASP_PROTEASE"/>
    <property type="match status" value="1"/>
</dbReference>
<proteinExistence type="predicted"/>
<protein>
    <submittedName>
        <fullName evidence="1">Uncharacterized protein</fullName>
    </submittedName>
</protein>
<dbReference type="InterPro" id="IPR033121">
    <property type="entry name" value="PEPTIDASE_A1"/>
</dbReference>
<dbReference type="SUPFAM" id="SSF50630">
    <property type="entry name" value="Acid proteases"/>
    <property type="match status" value="1"/>
</dbReference>
<keyword evidence="2" id="KW-1185">Reference proteome</keyword>
<accession>A0ABP0LTH6</accession>
<dbReference type="PROSITE" id="PS51767">
    <property type="entry name" value="PEPTIDASE_A1"/>
    <property type="match status" value="1"/>
</dbReference>
<dbReference type="Proteomes" id="UP001642484">
    <property type="component" value="Unassembled WGS sequence"/>
</dbReference>
<organism evidence="1 2">
    <name type="scientific">Durusdinium trenchii</name>
    <dbReference type="NCBI Taxonomy" id="1381693"/>
    <lineage>
        <taxon>Eukaryota</taxon>
        <taxon>Sar</taxon>
        <taxon>Alveolata</taxon>
        <taxon>Dinophyceae</taxon>
        <taxon>Suessiales</taxon>
        <taxon>Symbiodiniaceae</taxon>
        <taxon>Durusdinium</taxon>
    </lineage>
</organism>
<reference evidence="1 2" key="1">
    <citation type="submission" date="2024-02" db="EMBL/GenBank/DDBJ databases">
        <authorList>
            <person name="Chen Y."/>
            <person name="Shah S."/>
            <person name="Dougan E. K."/>
            <person name="Thang M."/>
            <person name="Chan C."/>
        </authorList>
    </citation>
    <scope>NUCLEOTIDE SEQUENCE [LARGE SCALE GENOMIC DNA]</scope>
</reference>
<gene>
    <name evidence="1" type="ORF">CCMP2556_LOCUS22208</name>
</gene>
<dbReference type="Gene3D" id="2.40.70.10">
    <property type="entry name" value="Acid Proteases"/>
    <property type="match status" value="2"/>
</dbReference>
<dbReference type="Pfam" id="PF00026">
    <property type="entry name" value="Asp"/>
    <property type="match status" value="1"/>
</dbReference>
<dbReference type="PRINTS" id="PR00792">
    <property type="entry name" value="PEPSIN"/>
</dbReference>
<comment type="caution">
    <text evidence="1">The sequence shown here is derived from an EMBL/GenBank/DDBJ whole genome shotgun (WGS) entry which is preliminary data.</text>
</comment>
<evidence type="ECO:0000313" key="1">
    <source>
        <dbReference type="EMBL" id="CAK9041435.1"/>
    </source>
</evidence>